<organism evidence="1 2">
    <name type="scientific">Planktothrix mougeotii LEGE 06226</name>
    <dbReference type="NCBI Taxonomy" id="1828728"/>
    <lineage>
        <taxon>Bacteria</taxon>
        <taxon>Bacillati</taxon>
        <taxon>Cyanobacteriota</taxon>
        <taxon>Cyanophyceae</taxon>
        <taxon>Oscillatoriophycideae</taxon>
        <taxon>Oscillatoriales</taxon>
        <taxon>Microcoleaceae</taxon>
        <taxon>Planktothrix</taxon>
    </lineage>
</organism>
<reference evidence="1 2" key="1">
    <citation type="submission" date="2020-10" db="EMBL/GenBank/DDBJ databases">
        <authorList>
            <person name="Castelo-Branco R."/>
            <person name="Eusebio N."/>
            <person name="Adriana R."/>
            <person name="Vieira A."/>
            <person name="Brugerolle De Fraissinette N."/>
            <person name="Rezende De Castro R."/>
            <person name="Schneider M.P."/>
            <person name="Vasconcelos V."/>
            <person name="Leao P.N."/>
        </authorList>
    </citation>
    <scope>NUCLEOTIDE SEQUENCE [LARGE SCALE GENOMIC DNA]</scope>
    <source>
        <strain evidence="1 2">LEGE 06226</strain>
    </source>
</reference>
<evidence type="ECO:0000313" key="2">
    <source>
        <dbReference type="Proteomes" id="UP000640725"/>
    </source>
</evidence>
<name>A0ABR9UBX6_9CYAN</name>
<gene>
    <name evidence="1" type="ORF">IQ236_12150</name>
</gene>
<protein>
    <submittedName>
        <fullName evidence="1">Uncharacterized protein</fullName>
    </submittedName>
</protein>
<comment type="caution">
    <text evidence="1">The sequence shown here is derived from an EMBL/GenBank/DDBJ whole genome shotgun (WGS) entry which is preliminary data.</text>
</comment>
<dbReference type="RefSeq" id="WP_193869497.1">
    <property type="nucleotide sequence ID" value="NZ_JADEWU010000023.1"/>
</dbReference>
<accession>A0ABR9UBX6</accession>
<proteinExistence type="predicted"/>
<keyword evidence="2" id="KW-1185">Reference proteome</keyword>
<dbReference type="Proteomes" id="UP000640725">
    <property type="component" value="Unassembled WGS sequence"/>
</dbReference>
<dbReference type="EMBL" id="JADEWU010000023">
    <property type="protein sequence ID" value="MBE9143970.1"/>
    <property type="molecule type" value="Genomic_DNA"/>
</dbReference>
<sequence length="67" mass="7660">MLKTFWGTVKQGKIELLEPSELVEGTQVLITLIPDHESEFWLQASQISLNAVWDNAEDDVYAELLKK</sequence>
<evidence type="ECO:0000313" key="1">
    <source>
        <dbReference type="EMBL" id="MBE9143970.1"/>
    </source>
</evidence>